<feature type="domain" description="AprE-like long alpha-helical hairpin" evidence="5">
    <location>
        <begin position="159"/>
        <end position="344"/>
    </location>
</feature>
<gene>
    <name evidence="6" type="ORF">EI545_04330</name>
</gene>
<sequence length="407" mass="43065">MRHVVLCLALLSTVAARPAGAEAEVIAPSDVLTMRVTDWRPVDGELHEWEAISGTYTVSADGRAAFPYIGEIAVAGMSPVEIGERIGEELKQRFALADKPFASISITERRPILVGGVVRSPGEVPFTTGMTARHAIAQAGGVVTPGADQASVMVQMLTAAAQVRILSDQEAAATLRIARLRAELDGASVLPPVALPAGEGATVATLRADAERLLALRQERLERELELIDGRIALLDEEIVALGAKQTALERQRALAEEARAGIADLAERGLAANVRLLDAEETLVTVETQVLDVATALLRARQLSQVAKSERLQLVEGRASELMVELETAEVALSEVRERLALQRALAGFLSADMGEAGGATALEVTIYRTMDGKSSVLPDSPDTVLQPGDLVEVTLPMDMPLGSGG</sequence>
<dbReference type="GO" id="GO:0015159">
    <property type="term" value="F:polysaccharide transmembrane transporter activity"/>
    <property type="evidence" value="ECO:0007669"/>
    <property type="project" value="InterPro"/>
</dbReference>
<evidence type="ECO:0008006" key="8">
    <source>
        <dbReference type="Google" id="ProtNLM"/>
    </source>
</evidence>
<dbReference type="PANTHER" id="PTHR33619:SF3">
    <property type="entry name" value="POLYSACCHARIDE EXPORT PROTEIN GFCE-RELATED"/>
    <property type="match status" value="1"/>
</dbReference>
<evidence type="ECO:0000259" key="4">
    <source>
        <dbReference type="Pfam" id="PF02563"/>
    </source>
</evidence>
<dbReference type="OrthoDB" id="197007at2"/>
<dbReference type="KEGG" id="taw:EI545_04330"/>
<dbReference type="Proteomes" id="UP000282002">
    <property type="component" value="Chromosome"/>
</dbReference>
<feature type="chain" id="PRO_5019402892" description="Soluble ligand binding domain-containing protein" evidence="3">
    <location>
        <begin position="22"/>
        <end position="407"/>
    </location>
</feature>
<dbReference type="AlphaFoldDB" id="A0A3S8U3E5"/>
<dbReference type="Pfam" id="PF02563">
    <property type="entry name" value="Poly_export"/>
    <property type="match status" value="1"/>
</dbReference>
<keyword evidence="2" id="KW-0175">Coiled coil</keyword>
<dbReference type="Gene3D" id="3.10.560.10">
    <property type="entry name" value="Outer membrane lipoprotein wza domain like"/>
    <property type="match status" value="1"/>
</dbReference>
<proteinExistence type="predicted"/>
<evidence type="ECO:0000259" key="5">
    <source>
        <dbReference type="Pfam" id="PF25994"/>
    </source>
</evidence>
<reference evidence="6 7" key="1">
    <citation type="submission" date="2018-12" db="EMBL/GenBank/DDBJ databases">
        <title>Complete genome sequencing of Tabrizicola sp. K13M18.</title>
        <authorList>
            <person name="Bae J.-W."/>
        </authorList>
    </citation>
    <scope>NUCLEOTIDE SEQUENCE [LARGE SCALE GENOMIC DNA]</scope>
    <source>
        <strain evidence="6 7">K13M18</strain>
    </source>
</reference>
<dbReference type="PANTHER" id="PTHR33619">
    <property type="entry name" value="POLYSACCHARIDE EXPORT PROTEIN GFCE-RELATED"/>
    <property type="match status" value="1"/>
</dbReference>
<dbReference type="GO" id="GO:0009279">
    <property type="term" value="C:cell outer membrane"/>
    <property type="evidence" value="ECO:0007669"/>
    <property type="project" value="UniProtKB-SubCell"/>
</dbReference>
<dbReference type="EMBL" id="CP034328">
    <property type="protein sequence ID" value="AZL58133.1"/>
    <property type="molecule type" value="Genomic_DNA"/>
</dbReference>
<feature type="coiled-coil region" evidence="2">
    <location>
        <begin position="218"/>
        <end position="269"/>
    </location>
</feature>
<evidence type="ECO:0000256" key="3">
    <source>
        <dbReference type="SAM" id="SignalP"/>
    </source>
</evidence>
<keyword evidence="7" id="KW-1185">Reference proteome</keyword>
<dbReference type="GO" id="GO:0046930">
    <property type="term" value="C:pore complex"/>
    <property type="evidence" value="ECO:0007669"/>
    <property type="project" value="UniProtKB-KW"/>
</dbReference>
<keyword evidence="1 3" id="KW-0732">Signal</keyword>
<dbReference type="Gene3D" id="3.30.1950.10">
    <property type="entry name" value="wza like domain"/>
    <property type="match status" value="1"/>
</dbReference>
<evidence type="ECO:0000313" key="6">
    <source>
        <dbReference type="EMBL" id="AZL58133.1"/>
    </source>
</evidence>
<evidence type="ECO:0000313" key="7">
    <source>
        <dbReference type="Proteomes" id="UP000282002"/>
    </source>
</evidence>
<accession>A0A3S8U3E5</accession>
<dbReference type="GO" id="GO:0015288">
    <property type="term" value="F:porin activity"/>
    <property type="evidence" value="ECO:0007669"/>
    <property type="project" value="UniProtKB-KW"/>
</dbReference>
<feature type="domain" description="Polysaccharide export protein N-terminal" evidence="4">
    <location>
        <begin position="24"/>
        <end position="105"/>
    </location>
</feature>
<evidence type="ECO:0000256" key="2">
    <source>
        <dbReference type="SAM" id="Coils"/>
    </source>
</evidence>
<dbReference type="InterPro" id="IPR058781">
    <property type="entry name" value="HH_AprE-like"/>
</dbReference>
<dbReference type="Pfam" id="PF25994">
    <property type="entry name" value="HH_AprE"/>
    <property type="match status" value="1"/>
</dbReference>
<name>A0A3S8U3E5_9RHOB</name>
<dbReference type="GO" id="GO:0006811">
    <property type="term" value="P:monoatomic ion transport"/>
    <property type="evidence" value="ECO:0007669"/>
    <property type="project" value="UniProtKB-KW"/>
</dbReference>
<protein>
    <recommendedName>
        <fullName evidence="8">Soluble ligand binding domain-containing protein</fullName>
    </recommendedName>
</protein>
<feature type="signal peptide" evidence="3">
    <location>
        <begin position="1"/>
        <end position="21"/>
    </location>
</feature>
<dbReference type="InterPro" id="IPR049712">
    <property type="entry name" value="Poly_export"/>
</dbReference>
<dbReference type="RefSeq" id="WP_125324334.1">
    <property type="nucleotide sequence ID" value="NZ_CP034328.1"/>
</dbReference>
<evidence type="ECO:0000256" key="1">
    <source>
        <dbReference type="ARBA" id="ARBA00022729"/>
    </source>
</evidence>
<organism evidence="6 7">
    <name type="scientific">Tabrizicola piscis</name>
    <dbReference type="NCBI Taxonomy" id="2494374"/>
    <lineage>
        <taxon>Bacteria</taxon>
        <taxon>Pseudomonadati</taxon>
        <taxon>Pseudomonadota</taxon>
        <taxon>Alphaproteobacteria</taxon>
        <taxon>Rhodobacterales</taxon>
        <taxon>Paracoccaceae</taxon>
        <taxon>Tabrizicola</taxon>
    </lineage>
</organism>
<dbReference type="InterPro" id="IPR003715">
    <property type="entry name" value="Poly_export_N"/>
</dbReference>